<protein>
    <submittedName>
        <fullName evidence="2">Uncharacterized protein</fullName>
    </submittedName>
</protein>
<dbReference type="AlphaFoldDB" id="A0AA42MAC9"/>
<reference evidence="2" key="1">
    <citation type="submission" date="2022-09" db="EMBL/GenBank/DDBJ databases">
        <title>Intensive care unit water sources are persistently colonized with multi-drug resistant bacteria and are the site of extensive horizontal gene transfer of antibiotic resistance genes.</title>
        <authorList>
            <person name="Diorio-Toth L."/>
        </authorList>
    </citation>
    <scope>NUCLEOTIDE SEQUENCE</scope>
    <source>
        <strain evidence="2">GD03885</strain>
    </source>
</reference>
<dbReference type="EMBL" id="JAOCCL010000014">
    <property type="protein sequence ID" value="MDH0826322.1"/>
    <property type="molecule type" value="Genomic_DNA"/>
</dbReference>
<evidence type="ECO:0000313" key="2">
    <source>
        <dbReference type="EMBL" id="MDH0826322.1"/>
    </source>
</evidence>
<feature type="transmembrane region" description="Helical" evidence="1">
    <location>
        <begin position="20"/>
        <end position="41"/>
    </location>
</feature>
<sequence>MKIMQEENIQHVEHLLEKRYQLDAYSCMFFVLGMMISAYFLHQFIL</sequence>
<dbReference type="RefSeq" id="WP_279678911.1">
    <property type="nucleotide sequence ID" value="NZ_JAOCCL010000014.1"/>
</dbReference>
<gene>
    <name evidence="2" type="ORF">N5C97_07375</name>
</gene>
<keyword evidence="1" id="KW-1133">Transmembrane helix</keyword>
<organism evidence="2 3">
    <name type="scientific">Acinetobacter johnsonii</name>
    <dbReference type="NCBI Taxonomy" id="40214"/>
    <lineage>
        <taxon>Bacteria</taxon>
        <taxon>Pseudomonadati</taxon>
        <taxon>Pseudomonadota</taxon>
        <taxon>Gammaproteobacteria</taxon>
        <taxon>Moraxellales</taxon>
        <taxon>Moraxellaceae</taxon>
        <taxon>Acinetobacter</taxon>
    </lineage>
</organism>
<accession>A0AA42MAC9</accession>
<evidence type="ECO:0000256" key="1">
    <source>
        <dbReference type="SAM" id="Phobius"/>
    </source>
</evidence>
<comment type="caution">
    <text evidence="2">The sequence shown here is derived from an EMBL/GenBank/DDBJ whole genome shotgun (WGS) entry which is preliminary data.</text>
</comment>
<keyword evidence="1" id="KW-0472">Membrane</keyword>
<evidence type="ECO:0000313" key="3">
    <source>
        <dbReference type="Proteomes" id="UP001160116"/>
    </source>
</evidence>
<keyword evidence="1" id="KW-0812">Transmembrane</keyword>
<dbReference type="Proteomes" id="UP001160116">
    <property type="component" value="Unassembled WGS sequence"/>
</dbReference>
<name>A0AA42MAC9_ACIJO</name>
<proteinExistence type="predicted"/>